<dbReference type="Proteomes" id="UP000230405">
    <property type="component" value="Unassembled WGS sequence"/>
</dbReference>
<evidence type="ECO:0000313" key="2">
    <source>
        <dbReference type="EMBL" id="PIZ98834.1"/>
    </source>
</evidence>
<dbReference type="EMBL" id="PFPO01000061">
    <property type="protein sequence ID" value="PIZ98834.1"/>
    <property type="molecule type" value="Genomic_DNA"/>
</dbReference>
<proteinExistence type="predicted"/>
<evidence type="ECO:0000313" key="3">
    <source>
        <dbReference type="Proteomes" id="UP000230405"/>
    </source>
</evidence>
<organism evidence="2 3">
    <name type="scientific">Candidatus Komeilibacteria bacterium CG_4_10_14_0_2_um_filter_37_10</name>
    <dbReference type="NCBI Taxonomy" id="1974470"/>
    <lineage>
        <taxon>Bacteria</taxon>
        <taxon>Candidatus Komeiliibacteriota</taxon>
    </lineage>
</organism>
<dbReference type="AlphaFoldDB" id="A0A2M7VE97"/>
<keyword evidence="1" id="KW-0472">Membrane</keyword>
<name>A0A2M7VE97_9BACT</name>
<reference evidence="3" key="1">
    <citation type="submission" date="2017-09" db="EMBL/GenBank/DDBJ databases">
        <title>Depth-based differentiation of microbial function through sediment-hosted aquifers and enrichment of novel symbionts in the deep terrestrial subsurface.</title>
        <authorList>
            <person name="Probst A.J."/>
            <person name="Ladd B."/>
            <person name="Jarett J.K."/>
            <person name="Geller-Mcgrath D.E."/>
            <person name="Sieber C.M.K."/>
            <person name="Emerson J.B."/>
            <person name="Anantharaman K."/>
            <person name="Thomas B.C."/>
            <person name="Malmstrom R."/>
            <person name="Stieglmeier M."/>
            <person name="Klingl A."/>
            <person name="Woyke T."/>
            <person name="Ryan C.M."/>
            <person name="Banfield J.F."/>
        </authorList>
    </citation>
    <scope>NUCLEOTIDE SEQUENCE [LARGE SCALE GENOMIC DNA]</scope>
</reference>
<feature type="transmembrane region" description="Helical" evidence="1">
    <location>
        <begin position="22"/>
        <end position="43"/>
    </location>
</feature>
<accession>A0A2M7VE97</accession>
<sequence>MINWFKLNYLFTNYMAPVTSNVLKISVAIYLALFVLALICSWWRKRKSVNVLYKKFFQKTANFLFTFSIVGLLLLFFRYQLIPYLGMRGWTMLWWLASIVWLVFVFKYLLIDLPKKKKEQQLKEEFEKYLP</sequence>
<gene>
    <name evidence="2" type="ORF">COX77_03325</name>
</gene>
<keyword evidence="1" id="KW-1133">Transmembrane helix</keyword>
<feature type="transmembrane region" description="Helical" evidence="1">
    <location>
        <begin position="93"/>
        <end position="111"/>
    </location>
</feature>
<keyword evidence="1" id="KW-0812">Transmembrane</keyword>
<feature type="transmembrane region" description="Helical" evidence="1">
    <location>
        <begin position="63"/>
        <end position="81"/>
    </location>
</feature>
<comment type="caution">
    <text evidence="2">The sequence shown here is derived from an EMBL/GenBank/DDBJ whole genome shotgun (WGS) entry which is preliminary data.</text>
</comment>
<evidence type="ECO:0000256" key="1">
    <source>
        <dbReference type="SAM" id="Phobius"/>
    </source>
</evidence>
<protein>
    <submittedName>
        <fullName evidence="2">Uncharacterized protein</fullName>
    </submittedName>
</protein>